<gene>
    <name evidence="1" type="ORF">FISHEDRAFT_79063</name>
</gene>
<reference evidence="1 2" key="1">
    <citation type="journal article" date="2015" name="Fungal Genet. Biol.">
        <title>Evolution of novel wood decay mechanisms in Agaricales revealed by the genome sequences of Fistulina hepatica and Cylindrobasidium torrendii.</title>
        <authorList>
            <person name="Floudas D."/>
            <person name="Held B.W."/>
            <person name="Riley R."/>
            <person name="Nagy L.G."/>
            <person name="Koehler G."/>
            <person name="Ransdell A.S."/>
            <person name="Younus H."/>
            <person name="Chow J."/>
            <person name="Chiniquy J."/>
            <person name="Lipzen A."/>
            <person name="Tritt A."/>
            <person name="Sun H."/>
            <person name="Haridas S."/>
            <person name="LaButti K."/>
            <person name="Ohm R.A."/>
            <person name="Kues U."/>
            <person name="Blanchette R.A."/>
            <person name="Grigoriev I.V."/>
            <person name="Minto R.E."/>
            <person name="Hibbett D.S."/>
        </authorList>
    </citation>
    <scope>NUCLEOTIDE SEQUENCE [LARGE SCALE GENOMIC DNA]</scope>
    <source>
        <strain evidence="1 2">ATCC 64428</strain>
    </source>
</reference>
<name>A0A0D6ZYG1_9AGAR</name>
<evidence type="ECO:0000313" key="2">
    <source>
        <dbReference type="Proteomes" id="UP000054144"/>
    </source>
</evidence>
<evidence type="ECO:0000313" key="1">
    <source>
        <dbReference type="EMBL" id="KIY42827.1"/>
    </source>
</evidence>
<organism evidence="1 2">
    <name type="scientific">Fistulina hepatica ATCC 64428</name>
    <dbReference type="NCBI Taxonomy" id="1128425"/>
    <lineage>
        <taxon>Eukaryota</taxon>
        <taxon>Fungi</taxon>
        <taxon>Dikarya</taxon>
        <taxon>Basidiomycota</taxon>
        <taxon>Agaricomycotina</taxon>
        <taxon>Agaricomycetes</taxon>
        <taxon>Agaricomycetidae</taxon>
        <taxon>Agaricales</taxon>
        <taxon>Fistulinaceae</taxon>
        <taxon>Fistulina</taxon>
    </lineage>
</organism>
<keyword evidence="2" id="KW-1185">Reference proteome</keyword>
<protein>
    <submittedName>
        <fullName evidence="1">Uncharacterized protein</fullName>
    </submittedName>
</protein>
<proteinExistence type="predicted"/>
<dbReference type="EMBL" id="KN882153">
    <property type="protein sequence ID" value="KIY42827.1"/>
    <property type="molecule type" value="Genomic_DNA"/>
</dbReference>
<dbReference type="AlphaFoldDB" id="A0A0D6ZYG1"/>
<accession>A0A0D6ZYG1</accession>
<sequence>MFASHALHAELDDDNATHISLRRVHCPRPLPYRGVLCLCVPVPPRLRRPPQLRPWHVARHVGFTRDVSVCSPNVAVKSAPVRWALRRHSSGRCKASASSAAAGSSASPATSSSPLLDLAASVNQEVPSSSAYIAPSSSSSSNQVPSTSWYYAGLGACGWTDSGVDYVAVISSSFFDNFE</sequence>
<dbReference type="Proteomes" id="UP000054144">
    <property type="component" value="Unassembled WGS sequence"/>
</dbReference>